<name>A0AA85FYK9_9TREM</name>
<dbReference type="Proteomes" id="UP000050792">
    <property type="component" value="Unassembled WGS sequence"/>
</dbReference>
<keyword evidence="1" id="KW-1185">Reference proteome</keyword>
<sequence>MMRDMETSNELFLDLVKKGSTNILKSLHGFVIGLTHIKLRCSGFLTASYKNLTYCVPVNFHGPHHFKLTTISS</sequence>
<evidence type="ECO:0000313" key="1">
    <source>
        <dbReference type="Proteomes" id="UP000050792"/>
    </source>
</evidence>
<organism evidence="1 2">
    <name type="scientific">Schistosoma rodhaini</name>
    <dbReference type="NCBI Taxonomy" id="6188"/>
    <lineage>
        <taxon>Eukaryota</taxon>
        <taxon>Metazoa</taxon>
        <taxon>Spiralia</taxon>
        <taxon>Lophotrochozoa</taxon>
        <taxon>Platyhelminthes</taxon>
        <taxon>Trematoda</taxon>
        <taxon>Digenea</taxon>
        <taxon>Strigeidida</taxon>
        <taxon>Schistosomatoidea</taxon>
        <taxon>Schistosomatidae</taxon>
        <taxon>Schistosoma</taxon>
    </lineage>
</organism>
<proteinExistence type="predicted"/>
<dbReference type="AlphaFoldDB" id="A0AA85FYK9"/>
<reference evidence="2" key="2">
    <citation type="submission" date="2023-11" db="UniProtKB">
        <authorList>
            <consortium name="WormBaseParasite"/>
        </authorList>
    </citation>
    <scope>IDENTIFICATION</scope>
</reference>
<accession>A0AA85FYK9</accession>
<dbReference type="WBParaSite" id="SRDH1_66990.1">
    <property type="protein sequence ID" value="SRDH1_66990.1"/>
    <property type="gene ID" value="SRDH1_66990"/>
</dbReference>
<evidence type="ECO:0000313" key="2">
    <source>
        <dbReference type="WBParaSite" id="SRDH1_66990.1"/>
    </source>
</evidence>
<protein>
    <submittedName>
        <fullName evidence="2">Uncharacterized protein</fullName>
    </submittedName>
</protein>
<reference evidence="1" key="1">
    <citation type="submission" date="2022-06" db="EMBL/GenBank/DDBJ databases">
        <authorList>
            <person name="Berger JAMES D."/>
            <person name="Berger JAMES D."/>
        </authorList>
    </citation>
    <scope>NUCLEOTIDE SEQUENCE [LARGE SCALE GENOMIC DNA]</scope>
</reference>